<dbReference type="GO" id="GO:0005783">
    <property type="term" value="C:endoplasmic reticulum"/>
    <property type="evidence" value="ECO:0007669"/>
    <property type="project" value="TreeGrafter"/>
</dbReference>
<dbReference type="GO" id="GO:0016746">
    <property type="term" value="F:acyltransferase activity"/>
    <property type="evidence" value="ECO:0007669"/>
    <property type="project" value="UniProtKB-KW"/>
</dbReference>
<keyword evidence="5 7" id="KW-0472">Membrane</keyword>
<feature type="transmembrane region" description="Helical" evidence="7">
    <location>
        <begin position="361"/>
        <end position="382"/>
    </location>
</feature>
<dbReference type="PANTHER" id="PTHR13906">
    <property type="entry name" value="PORCUPINE"/>
    <property type="match status" value="1"/>
</dbReference>
<evidence type="ECO:0000256" key="7">
    <source>
        <dbReference type="SAM" id="Phobius"/>
    </source>
</evidence>
<keyword evidence="2" id="KW-0808">Transferase</keyword>
<feature type="transmembrane region" description="Helical" evidence="7">
    <location>
        <begin position="118"/>
        <end position="137"/>
    </location>
</feature>
<dbReference type="GeneID" id="111281285"/>
<dbReference type="OrthoDB" id="286734at2759"/>
<keyword evidence="8" id="KW-1185">Reference proteome</keyword>
<dbReference type="GO" id="GO:0008654">
    <property type="term" value="P:phospholipid biosynthetic process"/>
    <property type="evidence" value="ECO:0007669"/>
    <property type="project" value="TreeGrafter"/>
</dbReference>
<sequence>MELDMETMAASIGVSVPVLRFLLCFVMTIPVSFLWRPVPGRLAKHVYSAFTGALLSYLSFGFSSNLHFLVPMLLGYAAMVLYRPKCGIITFFLGFGYLIGCHVYYMSGDAWKQGGIDATGALMVLTLKVISCAINYNDGLLKEEGLREAQKKYRLIKLPSLIEYFGYCLCCGSHFAGPVYEMKDYLDWTEGKGMWARSDKGPSPSPYGATLRALAQAALAMALYLYLIPHYPLSRFTEPVYQEWGFWKKWSYQYMAGFSMRWKYYFIWSISEAAIIISGLGFSGWTESSPPKPKWDRAKIVDILGFELAKSSVLLPHVWNIQVSTWLRHYVYERLITKGKKPGFFQLLATQTVSAVWHGLYPGYIIFFVQSALMIAGSRVIFRWEQAVPTNMALAKKAVAFANFAYTIFVLNYSCVGFMVLSMHETLASYGGVYYAGTILPMALILLGYIIPAKPARSKARKEQ</sequence>
<dbReference type="GO" id="GO:0030258">
    <property type="term" value="P:lipid modification"/>
    <property type="evidence" value="ECO:0007669"/>
    <property type="project" value="TreeGrafter"/>
</dbReference>
<feature type="transmembrane region" description="Helical" evidence="7">
    <location>
        <begin position="12"/>
        <end position="35"/>
    </location>
</feature>
<gene>
    <name evidence="9" type="primary">LOC111281285</name>
</gene>
<dbReference type="PANTHER" id="PTHR13906:SF4">
    <property type="entry name" value="LYSOPHOSPHOLIPID ACYLTRANSFERASE 6"/>
    <property type="match status" value="1"/>
</dbReference>
<evidence type="ECO:0000256" key="4">
    <source>
        <dbReference type="ARBA" id="ARBA00022989"/>
    </source>
</evidence>
<evidence type="ECO:0000256" key="2">
    <source>
        <dbReference type="ARBA" id="ARBA00022679"/>
    </source>
</evidence>
<feature type="transmembrane region" description="Helical" evidence="7">
    <location>
        <begin position="86"/>
        <end position="106"/>
    </location>
</feature>
<organism evidence="8 9">
    <name type="scientific">Durio zibethinus</name>
    <name type="common">Durian</name>
    <dbReference type="NCBI Taxonomy" id="66656"/>
    <lineage>
        <taxon>Eukaryota</taxon>
        <taxon>Viridiplantae</taxon>
        <taxon>Streptophyta</taxon>
        <taxon>Embryophyta</taxon>
        <taxon>Tracheophyta</taxon>
        <taxon>Spermatophyta</taxon>
        <taxon>Magnoliopsida</taxon>
        <taxon>eudicotyledons</taxon>
        <taxon>Gunneridae</taxon>
        <taxon>Pentapetalae</taxon>
        <taxon>rosids</taxon>
        <taxon>malvids</taxon>
        <taxon>Malvales</taxon>
        <taxon>Malvaceae</taxon>
        <taxon>Helicteroideae</taxon>
        <taxon>Durio</taxon>
    </lineage>
</organism>
<proteinExistence type="predicted"/>
<reference evidence="9" key="1">
    <citation type="submission" date="2025-08" db="UniProtKB">
        <authorList>
            <consortium name="RefSeq"/>
        </authorList>
    </citation>
    <scope>IDENTIFICATION</scope>
    <source>
        <tissue evidence="9">Fruit stalk</tissue>
    </source>
</reference>
<evidence type="ECO:0000313" key="8">
    <source>
        <dbReference type="Proteomes" id="UP000515121"/>
    </source>
</evidence>
<evidence type="ECO:0000256" key="1">
    <source>
        <dbReference type="ARBA" id="ARBA00004141"/>
    </source>
</evidence>
<dbReference type="InterPro" id="IPR004299">
    <property type="entry name" value="MBOAT_fam"/>
</dbReference>
<dbReference type="KEGG" id="dzi:111281285"/>
<dbReference type="RefSeq" id="XP_022724738.1">
    <property type="nucleotide sequence ID" value="XM_022869003.1"/>
</dbReference>
<feature type="transmembrane region" description="Helical" evidence="7">
    <location>
        <begin position="209"/>
        <end position="227"/>
    </location>
</feature>
<dbReference type="InterPro" id="IPR049941">
    <property type="entry name" value="LPLAT_7/PORCN-like"/>
</dbReference>
<dbReference type="GO" id="GO:0016020">
    <property type="term" value="C:membrane"/>
    <property type="evidence" value="ECO:0007669"/>
    <property type="project" value="UniProtKB-SubCell"/>
</dbReference>
<keyword evidence="6" id="KW-0012">Acyltransferase</keyword>
<evidence type="ECO:0000313" key="9">
    <source>
        <dbReference type="RefSeq" id="XP_022724738.1"/>
    </source>
</evidence>
<feature type="transmembrane region" description="Helical" evidence="7">
    <location>
        <begin position="264"/>
        <end position="285"/>
    </location>
</feature>
<evidence type="ECO:0000256" key="3">
    <source>
        <dbReference type="ARBA" id="ARBA00022692"/>
    </source>
</evidence>
<feature type="transmembrane region" description="Helical" evidence="7">
    <location>
        <begin position="47"/>
        <end position="74"/>
    </location>
</feature>
<accession>A0A6P5X939</accession>
<keyword evidence="3 7" id="KW-0812">Transmembrane</keyword>
<feature type="transmembrane region" description="Helical" evidence="7">
    <location>
        <begin position="403"/>
        <end position="421"/>
    </location>
</feature>
<name>A0A6P5X939_DURZI</name>
<dbReference type="GO" id="GO:0019432">
    <property type="term" value="P:triglyceride biosynthetic process"/>
    <property type="evidence" value="ECO:0007669"/>
    <property type="project" value="TreeGrafter"/>
</dbReference>
<dbReference type="AlphaFoldDB" id="A0A6P5X939"/>
<comment type="subcellular location">
    <subcellularLocation>
        <location evidence="1">Membrane</location>
        <topology evidence="1">Multi-pass membrane protein</topology>
    </subcellularLocation>
</comment>
<keyword evidence="4 7" id="KW-1133">Transmembrane helix</keyword>
<feature type="transmembrane region" description="Helical" evidence="7">
    <location>
        <begin position="433"/>
        <end position="452"/>
    </location>
</feature>
<dbReference type="Proteomes" id="UP000515121">
    <property type="component" value="Unplaced"/>
</dbReference>
<dbReference type="Pfam" id="PF03062">
    <property type="entry name" value="MBOAT"/>
    <property type="match status" value="1"/>
</dbReference>
<protein>
    <submittedName>
        <fullName evidence="9">LOW QUALITY PROTEIN: lysophospholipid acyltransferase 1-like</fullName>
    </submittedName>
</protein>
<evidence type="ECO:0000256" key="6">
    <source>
        <dbReference type="ARBA" id="ARBA00023315"/>
    </source>
</evidence>
<feature type="transmembrane region" description="Helical" evidence="7">
    <location>
        <begin position="158"/>
        <end position="176"/>
    </location>
</feature>
<evidence type="ECO:0000256" key="5">
    <source>
        <dbReference type="ARBA" id="ARBA00023136"/>
    </source>
</evidence>